<organism evidence="9 10">
    <name type="scientific">Synergistes jonesii</name>
    <dbReference type="NCBI Taxonomy" id="2754"/>
    <lineage>
        <taxon>Bacteria</taxon>
        <taxon>Thermotogati</taxon>
        <taxon>Synergistota</taxon>
        <taxon>Synergistia</taxon>
        <taxon>Synergistales</taxon>
        <taxon>Synergistaceae</taxon>
        <taxon>Synergistes</taxon>
    </lineage>
</organism>
<dbReference type="GO" id="GO:0015079">
    <property type="term" value="F:potassium ion transmembrane transporter activity"/>
    <property type="evidence" value="ECO:0007669"/>
    <property type="project" value="InterPro"/>
</dbReference>
<sequence length="457" mass="49703">MRIVLVGAGEVGYSVAKNLSADGHDIVIIEENNERADRAESTLDVMVVRGNGARPSVLAKAGIAQDGTEVSMLIACTNRDEVNLMACWIAKRMGVPHVIARAVGLEFTDNEGWARGLGIDMLVSPERSVAKEIEELLEVRSAIHANEIAGGRAGIYVFRIAQESPLVDLSLLEMRRDNPQLVMLVVCIKRGEESFVPRASERLQQGDVCYTVCYRSTVLEVERLFQPKKSKKLKKVFIVGAGKVGFQTAARLLSHIRGIDLRIIDLERTKCEKLAGELPDAMLLCADGSDTEFLRMEGIAEADGYVAATDHDETNLMLAVLAKTLGASKSIAVVQRPTYLEMTSHIPVDAIVNRNQTLADAITRSVRYPGSSRVLTVMEEISAEAVEITIPPKASAAGKSLIELRMPQGSIIGLLERNNEMFIPTGHTVLNAGDKIVLFGTASVINAAMRPFGEEKL</sequence>
<dbReference type="PROSITE" id="PS51202">
    <property type="entry name" value="RCK_C"/>
    <property type="match status" value="2"/>
</dbReference>
<keyword evidence="4" id="KW-0630">Potassium</keyword>
<dbReference type="PANTHER" id="PTHR43833">
    <property type="entry name" value="POTASSIUM CHANNEL PROTEIN 2-RELATED-RELATED"/>
    <property type="match status" value="1"/>
</dbReference>
<dbReference type="EMBL" id="JMKI01000038">
    <property type="protein sequence ID" value="KEJ91628.1"/>
    <property type="molecule type" value="Genomic_DNA"/>
</dbReference>
<dbReference type="InterPro" id="IPR050721">
    <property type="entry name" value="Trk_Ktr_HKT_K-transport"/>
</dbReference>
<keyword evidence="5" id="KW-0520">NAD</keyword>
<evidence type="ECO:0000256" key="6">
    <source>
        <dbReference type="ARBA" id="ARBA00023065"/>
    </source>
</evidence>
<name>A0A073IMQ8_9BACT</name>
<dbReference type="Gene3D" id="3.40.50.720">
    <property type="entry name" value="NAD(P)-binding Rossmann-like Domain"/>
    <property type="match status" value="2"/>
</dbReference>
<dbReference type="Gene3D" id="3.30.70.1450">
    <property type="entry name" value="Regulator of K+ conductance, C-terminal domain"/>
    <property type="match status" value="2"/>
</dbReference>
<evidence type="ECO:0000313" key="10">
    <source>
        <dbReference type="Proteomes" id="UP000027665"/>
    </source>
</evidence>
<dbReference type="InterPro" id="IPR036291">
    <property type="entry name" value="NAD(P)-bd_dom_sf"/>
</dbReference>
<evidence type="ECO:0000256" key="4">
    <source>
        <dbReference type="ARBA" id="ARBA00022958"/>
    </source>
</evidence>
<dbReference type="Pfam" id="PF02080">
    <property type="entry name" value="TrkA_C"/>
    <property type="match status" value="1"/>
</dbReference>
<dbReference type="eggNOG" id="COG0569">
    <property type="taxonomic scope" value="Bacteria"/>
</dbReference>
<accession>A0A073IMQ8</accession>
<feature type="domain" description="RCK C-terminal" evidence="8">
    <location>
        <begin position="143"/>
        <end position="227"/>
    </location>
</feature>
<evidence type="ECO:0000256" key="2">
    <source>
        <dbReference type="ARBA" id="ARBA00022448"/>
    </source>
</evidence>
<dbReference type="NCBIfam" id="NF007031">
    <property type="entry name" value="PRK09496.1-2"/>
    <property type="match status" value="1"/>
</dbReference>
<dbReference type="NCBIfam" id="NF007039">
    <property type="entry name" value="PRK09496.3-2"/>
    <property type="match status" value="1"/>
</dbReference>
<keyword evidence="10" id="KW-1185">Reference proteome</keyword>
<comment type="caution">
    <text evidence="9">The sequence shown here is derived from an EMBL/GenBank/DDBJ whole genome shotgun (WGS) entry which is preliminary data.</text>
</comment>
<evidence type="ECO:0000259" key="8">
    <source>
        <dbReference type="PROSITE" id="PS51202"/>
    </source>
</evidence>
<dbReference type="SUPFAM" id="SSF116726">
    <property type="entry name" value="TrkA C-terminal domain-like"/>
    <property type="match status" value="2"/>
</dbReference>
<dbReference type="Proteomes" id="UP000027665">
    <property type="component" value="Unassembled WGS sequence"/>
</dbReference>
<dbReference type="Pfam" id="PF02254">
    <property type="entry name" value="TrkA_N"/>
    <property type="match status" value="2"/>
</dbReference>
<dbReference type="SUPFAM" id="SSF51735">
    <property type="entry name" value="NAD(P)-binding Rossmann-fold domains"/>
    <property type="match status" value="2"/>
</dbReference>
<dbReference type="InterPro" id="IPR006037">
    <property type="entry name" value="RCK_C"/>
</dbReference>
<evidence type="ECO:0000259" key="7">
    <source>
        <dbReference type="PROSITE" id="PS51201"/>
    </source>
</evidence>
<dbReference type="PANTHER" id="PTHR43833:SF5">
    <property type="entry name" value="TRK SYSTEM POTASSIUM UPTAKE PROTEIN TRKA"/>
    <property type="match status" value="1"/>
</dbReference>
<keyword evidence="6" id="KW-0406">Ion transport</keyword>
<evidence type="ECO:0000256" key="5">
    <source>
        <dbReference type="ARBA" id="ARBA00023027"/>
    </source>
</evidence>
<dbReference type="InterPro" id="IPR003148">
    <property type="entry name" value="RCK_N"/>
</dbReference>
<dbReference type="InterPro" id="IPR036721">
    <property type="entry name" value="RCK_C_sf"/>
</dbReference>
<keyword evidence="2" id="KW-0813">Transport</keyword>
<evidence type="ECO:0000313" key="9">
    <source>
        <dbReference type="EMBL" id="KEJ91628.1"/>
    </source>
</evidence>
<dbReference type="AlphaFoldDB" id="A0A073IMQ8"/>
<evidence type="ECO:0000256" key="3">
    <source>
        <dbReference type="ARBA" id="ARBA00022538"/>
    </source>
</evidence>
<gene>
    <name evidence="9" type="ORF">EH55_08105</name>
</gene>
<proteinExistence type="predicted"/>
<feature type="domain" description="RCK N-terminal" evidence="7">
    <location>
        <begin position="1"/>
        <end position="129"/>
    </location>
</feature>
<protein>
    <recommendedName>
        <fullName evidence="1">Trk system potassium uptake protein TrkA</fullName>
    </recommendedName>
</protein>
<dbReference type="PRINTS" id="PR00335">
    <property type="entry name" value="KUPTAKETRKA"/>
</dbReference>
<reference evidence="9 10" key="1">
    <citation type="submission" date="2014-04" db="EMBL/GenBank/DDBJ databases">
        <title>Draft Genome Sequence of Synergistes jonesii.</title>
        <authorList>
            <person name="Coil D.A."/>
            <person name="Eisen J.A."/>
            <person name="Holland-Moritz H.E."/>
        </authorList>
    </citation>
    <scope>NUCLEOTIDE SEQUENCE [LARGE SCALE GENOMIC DNA]</scope>
    <source>
        <strain evidence="9 10">78-1</strain>
    </source>
</reference>
<feature type="domain" description="RCK C-terminal" evidence="8">
    <location>
        <begin position="372"/>
        <end position="454"/>
    </location>
</feature>
<keyword evidence="3" id="KW-0633">Potassium transport</keyword>
<dbReference type="OrthoDB" id="9775180at2"/>
<dbReference type="InterPro" id="IPR006036">
    <property type="entry name" value="K_uptake_TrkA"/>
</dbReference>
<feature type="domain" description="RCK N-terminal" evidence="7">
    <location>
        <begin position="233"/>
        <end position="352"/>
    </location>
</feature>
<dbReference type="PROSITE" id="PS51201">
    <property type="entry name" value="RCK_N"/>
    <property type="match status" value="2"/>
</dbReference>
<dbReference type="GO" id="GO:0005886">
    <property type="term" value="C:plasma membrane"/>
    <property type="evidence" value="ECO:0007669"/>
    <property type="project" value="InterPro"/>
</dbReference>
<evidence type="ECO:0000256" key="1">
    <source>
        <dbReference type="ARBA" id="ARBA00017378"/>
    </source>
</evidence>
<dbReference type="GeneID" id="90984195"/>
<dbReference type="RefSeq" id="WP_037977485.1">
    <property type="nucleotide sequence ID" value="NZ_CAMETI010000029.1"/>
</dbReference>
<dbReference type="STRING" id="2754.EH55_08105"/>